<protein>
    <submittedName>
        <fullName evidence="2">DSBA-like thioredoxin domain</fullName>
    </submittedName>
</protein>
<reference evidence="2 3" key="1">
    <citation type="submission" date="2014-03" db="EMBL/GenBank/DDBJ databases">
        <title>Genomics of Bifidobacteria.</title>
        <authorList>
            <person name="Ventura M."/>
            <person name="Milani C."/>
            <person name="Lugli G.A."/>
        </authorList>
    </citation>
    <scope>NUCLEOTIDE SEQUENCE [LARGE SCALE GENOMIC DNA]</scope>
    <source>
        <strain evidence="2 3">LMG 21775</strain>
    </source>
</reference>
<dbReference type="InterPro" id="IPR001853">
    <property type="entry name" value="DSBA-like_thioredoxin_dom"/>
</dbReference>
<proteinExistence type="predicted"/>
<dbReference type="GeneID" id="98299572"/>
<dbReference type="STRING" id="218140.BPSY_0360"/>
<dbReference type="InterPro" id="IPR036249">
    <property type="entry name" value="Thioredoxin-like_sf"/>
</dbReference>
<dbReference type="EMBL" id="JGZI01000007">
    <property type="protein sequence ID" value="KFI83265.1"/>
    <property type="molecule type" value="Genomic_DNA"/>
</dbReference>
<dbReference type="PANTHER" id="PTHR13887:SF41">
    <property type="entry name" value="THIOREDOXIN SUPERFAMILY PROTEIN"/>
    <property type="match status" value="1"/>
</dbReference>
<name>A0A087CJ15_9BIFI</name>
<dbReference type="SUPFAM" id="SSF52833">
    <property type="entry name" value="Thioredoxin-like"/>
    <property type="match status" value="1"/>
</dbReference>
<dbReference type="Gene3D" id="3.40.30.10">
    <property type="entry name" value="Glutaredoxin"/>
    <property type="match status" value="1"/>
</dbReference>
<dbReference type="GO" id="GO:0016491">
    <property type="term" value="F:oxidoreductase activity"/>
    <property type="evidence" value="ECO:0007669"/>
    <property type="project" value="InterPro"/>
</dbReference>
<evidence type="ECO:0000259" key="1">
    <source>
        <dbReference type="Pfam" id="PF01323"/>
    </source>
</evidence>
<dbReference type="Pfam" id="PF01323">
    <property type="entry name" value="DSBA"/>
    <property type="match status" value="1"/>
</dbReference>
<dbReference type="Proteomes" id="UP000029050">
    <property type="component" value="Unassembled WGS sequence"/>
</dbReference>
<evidence type="ECO:0000313" key="3">
    <source>
        <dbReference type="Proteomes" id="UP000029050"/>
    </source>
</evidence>
<feature type="domain" description="DSBA-like thioredoxin" evidence="1">
    <location>
        <begin position="13"/>
        <end position="213"/>
    </location>
</feature>
<dbReference type="AlphaFoldDB" id="A0A087CJ15"/>
<gene>
    <name evidence="2" type="ORF">BPSY_0360</name>
</gene>
<sequence length="223" mass="24860">MTNNEGQAGKQLVIDVWADVLCPWCYIGEHRLSKAIEASPHSDRIKLNVHTFQIDPHAPQKAISTLEFLSHKVGMSVEQVRPNEEMIARQARQDGLVYHVDRPMKNSFDMLRLVQLGNEFGLGWEYLQAMQSEVFGGNAQAFEADVLLRTGMAVGLPKDRIAAVIAGDEFGDAVREDRRSALDLGVTGVPFTLLNRRFGIPGAVGTRQYSEAIEEAWRDSSHE</sequence>
<organism evidence="2 3">
    <name type="scientific">Bifidobacterium psychraerophilum</name>
    <dbReference type="NCBI Taxonomy" id="218140"/>
    <lineage>
        <taxon>Bacteria</taxon>
        <taxon>Bacillati</taxon>
        <taxon>Actinomycetota</taxon>
        <taxon>Actinomycetes</taxon>
        <taxon>Bifidobacteriales</taxon>
        <taxon>Bifidobacteriaceae</taxon>
        <taxon>Bifidobacterium</taxon>
    </lineage>
</organism>
<dbReference type="PANTHER" id="PTHR13887">
    <property type="entry name" value="GLUTATHIONE S-TRANSFERASE KAPPA"/>
    <property type="match status" value="1"/>
</dbReference>
<dbReference type="CDD" id="cd03024">
    <property type="entry name" value="DsbA_FrnE"/>
    <property type="match status" value="1"/>
</dbReference>
<dbReference type="eggNOG" id="COG2761">
    <property type="taxonomic scope" value="Bacteria"/>
</dbReference>
<dbReference type="RefSeq" id="WP_033495587.1">
    <property type="nucleotide sequence ID" value="NZ_JGZI01000007.1"/>
</dbReference>
<dbReference type="OrthoDB" id="9799122at2"/>
<accession>A0A087CJ15</accession>
<comment type="caution">
    <text evidence="2">The sequence shown here is derived from an EMBL/GenBank/DDBJ whole genome shotgun (WGS) entry which is preliminary data.</text>
</comment>
<keyword evidence="3" id="KW-1185">Reference proteome</keyword>
<evidence type="ECO:0000313" key="2">
    <source>
        <dbReference type="EMBL" id="KFI83265.1"/>
    </source>
</evidence>